<dbReference type="PANTHER" id="PTHR12858:SF2">
    <property type="entry name" value="RIBOSOME BIOGENESIS PROTEIN BMS1 HOMOLOG"/>
    <property type="match status" value="1"/>
</dbReference>
<organism evidence="3 4">
    <name type="scientific">Ranitomeya imitator</name>
    <name type="common">mimic poison frog</name>
    <dbReference type="NCBI Taxonomy" id="111125"/>
    <lineage>
        <taxon>Eukaryota</taxon>
        <taxon>Metazoa</taxon>
        <taxon>Chordata</taxon>
        <taxon>Craniata</taxon>
        <taxon>Vertebrata</taxon>
        <taxon>Euteleostomi</taxon>
        <taxon>Amphibia</taxon>
        <taxon>Batrachia</taxon>
        <taxon>Anura</taxon>
        <taxon>Neobatrachia</taxon>
        <taxon>Hyloidea</taxon>
        <taxon>Dendrobatidae</taxon>
        <taxon>Dendrobatinae</taxon>
        <taxon>Ranitomeya</taxon>
    </lineage>
</organism>
<dbReference type="PANTHER" id="PTHR12858">
    <property type="entry name" value="RIBOSOME BIOGENESIS PROTEIN"/>
    <property type="match status" value="1"/>
</dbReference>
<name>A0ABN9LGS1_9NEOB</name>
<sequence length="326" mass="37501">MEGIEKTKGRRPRSLHHEKKAFQWKEDLKKKAAEVFLRQQQSVPNLRKLVYGAVVGNEEDEDDENAEELGGLFHVSRPDKESKRASNAVDCSKFMVDNPQDWDDDEPSKAEETTACFYQGKIDSSSHFYVCQVMDCIRDCFVTGNWEAEKDAEKLLHEDEELYGDFEDLETGQVHKGQPESQKGESEEEGEEGGGDKAAPAEEENSKQRLEKKKKLKERFNMEYDDGDADPTYFDDLKEEMQKQAELNRAEFEDQDDEIRVQYEGFRPGMYLRMEIANVPCEFVINFDPHYPLILGGLGNSEGNVGYIQVSWWCVNMIIQTCSLCK</sequence>
<evidence type="ECO:0000259" key="2">
    <source>
        <dbReference type="SMART" id="SM01362"/>
    </source>
</evidence>
<reference evidence="3" key="1">
    <citation type="submission" date="2023-07" db="EMBL/GenBank/DDBJ databases">
        <authorList>
            <person name="Stuckert A."/>
        </authorList>
    </citation>
    <scope>NUCLEOTIDE SEQUENCE</scope>
</reference>
<accession>A0ABN9LGS1</accession>
<feature type="region of interest" description="Disordered" evidence="1">
    <location>
        <begin position="169"/>
        <end position="211"/>
    </location>
</feature>
<feature type="domain" description="Ribosome biogenesis protein BMS1/TSR1 C-terminal" evidence="2">
    <location>
        <begin position="202"/>
        <end position="324"/>
    </location>
</feature>
<evidence type="ECO:0000313" key="4">
    <source>
        <dbReference type="Proteomes" id="UP001176940"/>
    </source>
</evidence>
<dbReference type="Pfam" id="PF04950">
    <property type="entry name" value="RIBIOP_C"/>
    <property type="match status" value="1"/>
</dbReference>
<dbReference type="EMBL" id="CAUEEQ010018538">
    <property type="protein sequence ID" value="CAJ0940947.1"/>
    <property type="molecule type" value="Genomic_DNA"/>
</dbReference>
<dbReference type="Proteomes" id="UP001176940">
    <property type="component" value="Unassembled WGS sequence"/>
</dbReference>
<evidence type="ECO:0000313" key="3">
    <source>
        <dbReference type="EMBL" id="CAJ0940947.1"/>
    </source>
</evidence>
<dbReference type="InterPro" id="IPR039761">
    <property type="entry name" value="Bms1/Tsr1"/>
</dbReference>
<dbReference type="SMART" id="SM01362">
    <property type="entry name" value="DUF663"/>
    <property type="match status" value="1"/>
</dbReference>
<protein>
    <recommendedName>
        <fullName evidence="2">Ribosome biogenesis protein BMS1/TSR1 C-terminal domain-containing protein</fullName>
    </recommendedName>
</protein>
<keyword evidence="4" id="KW-1185">Reference proteome</keyword>
<comment type="caution">
    <text evidence="3">The sequence shown here is derived from an EMBL/GenBank/DDBJ whole genome shotgun (WGS) entry which is preliminary data.</text>
</comment>
<proteinExistence type="predicted"/>
<dbReference type="InterPro" id="IPR007034">
    <property type="entry name" value="BMS1_TSR1_C"/>
</dbReference>
<evidence type="ECO:0000256" key="1">
    <source>
        <dbReference type="SAM" id="MobiDB-lite"/>
    </source>
</evidence>
<gene>
    <name evidence="3" type="ORF">RIMI_LOCUS9080552</name>
</gene>